<accession>A0A9Q3H941</accession>
<name>A0A9Q3H941_9BASI</name>
<reference evidence="2" key="1">
    <citation type="submission" date="2021-03" db="EMBL/GenBank/DDBJ databases">
        <title>Draft genome sequence of rust myrtle Austropuccinia psidii MF-1, a brazilian biotype.</title>
        <authorList>
            <person name="Quecine M.C."/>
            <person name="Pachon D.M.R."/>
            <person name="Bonatelli M.L."/>
            <person name="Correr F.H."/>
            <person name="Franceschini L.M."/>
            <person name="Leite T.F."/>
            <person name="Margarido G.R.A."/>
            <person name="Almeida C.A."/>
            <person name="Ferrarezi J.A."/>
            <person name="Labate C.A."/>
        </authorList>
    </citation>
    <scope>NUCLEOTIDE SEQUENCE</scope>
    <source>
        <strain evidence="2">MF-1</strain>
    </source>
</reference>
<dbReference type="AlphaFoldDB" id="A0A9Q3H941"/>
<dbReference type="Proteomes" id="UP000765509">
    <property type="component" value="Unassembled WGS sequence"/>
</dbReference>
<sequence length="118" mass="13257">MLVLCFESQVDTKSLVASYHSGTSRSVTKCHHNFTISGRIQERKSIIGKEQDFIQPEAERVRSYDPELVGPSKRSIKKQQTVVNTSNEASSPRIRNDISTQIKHNVLIPESTISSNTQ</sequence>
<gene>
    <name evidence="2" type="ORF">O181_033300</name>
</gene>
<evidence type="ECO:0000313" key="2">
    <source>
        <dbReference type="EMBL" id="MBW0493585.1"/>
    </source>
</evidence>
<organism evidence="2 3">
    <name type="scientific">Austropuccinia psidii MF-1</name>
    <dbReference type="NCBI Taxonomy" id="1389203"/>
    <lineage>
        <taxon>Eukaryota</taxon>
        <taxon>Fungi</taxon>
        <taxon>Dikarya</taxon>
        <taxon>Basidiomycota</taxon>
        <taxon>Pucciniomycotina</taxon>
        <taxon>Pucciniomycetes</taxon>
        <taxon>Pucciniales</taxon>
        <taxon>Sphaerophragmiaceae</taxon>
        <taxon>Austropuccinia</taxon>
    </lineage>
</organism>
<proteinExistence type="predicted"/>
<protein>
    <submittedName>
        <fullName evidence="2">Uncharacterized protein</fullName>
    </submittedName>
</protein>
<feature type="region of interest" description="Disordered" evidence="1">
    <location>
        <begin position="62"/>
        <end position="92"/>
    </location>
</feature>
<evidence type="ECO:0000256" key="1">
    <source>
        <dbReference type="SAM" id="MobiDB-lite"/>
    </source>
</evidence>
<keyword evidence="3" id="KW-1185">Reference proteome</keyword>
<comment type="caution">
    <text evidence="2">The sequence shown here is derived from an EMBL/GenBank/DDBJ whole genome shotgun (WGS) entry which is preliminary data.</text>
</comment>
<evidence type="ECO:0000313" key="3">
    <source>
        <dbReference type="Proteomes" id="UP000765509"/>
    </source>
</evidence>
<feature type="compositionally biased region" description="Polar residues" evidence="1">
    <location>
        <begin position="78"/>
        <end position="90"/>
    </location>
</feature>
<dbReference type="EMBL" id="AVOT02012138">
    <property type="protein sequence ID" value="MBW0493585.1"/>
    <property type="molecule type" value="Genomic_DNA"/>
</dbReference>